<dbReference type="SMART" id="SM00418">
    <property type="entry name" value="HTH_ARSR"/>
    <property type="match status" value="1"/>
</dbReference>
<dbReference type="InterPro" id="IPR036388">
    <property type="entry name" value="WH-like_DNA-bd_sf"/>
</dbReference>
<evidence type="ECO:0000313" key="5">
    <source>
        <dbReference type="EMBL" id="CUS32031.1"/>
    </source>
</evidence>
<feature type="domain" description="HTH arsR-type" evidence="4">
    <location>
        <begin position="7"/>
        <end position="101"/>
    </location>
</feature>
<protein>
    <submittedName>
        <fullName evidence="5">Putative Transcriptional regulator, ArsR family</fullName>
    </submittedName>
</protein>
<evidence type="ECO:0000256" key="1">
    <source>
        <dbReference type="ARBA" id="ARBA00023015"/>
    </source>
</evidence>
<dbReference type="SUPFAM" id="SSF46785">
    <property type="entry name" value="Winged helix' DNA-binding domain"/>
    <property type="match status" value="1"/>
</dbReference>
<dbReference type="NCBIfam" id="NF033788">
    <property type="entry name" value="HTH_metalloreg"/>
    <property type="match status" value="1"/>
</dbReference>
<dbReference type="InterPro" id="IPR011991">
    <property type="entry name" value="ArsR-like_HTH"/>
</dbReference>
<dbReference type="InterPro" id="IPR001845">
    <property type="entry name" value="HTH_ArsR_DNA-bd_dom"/>
</dbReference>
<dbReference type="PANTHER" id="PTHR43132">
    <property type="entry name" value="ARSENICAL RESISTANCE OPERON REPRESSOR ARSR-RELATED"/>
    <property type="match status" value="1"/>
</dbReference>
<name>A0A0S4L488_9BACT</name>
<keyword evidence="6" id="KW-1185">Reference proteome</keyword>
<evidence type="ECO:0000259" key="4">
    <source>
        <dbReference type="PROSITE" id="PS50987"/>
    </source>
</evidence>
<keyword evidence="3" id="KW-0804">Transcription</keyword>
<keyword evidence="2" id="KW-0238">DNA-binding</keyword>
<dbReference type="OrthoDB" id="9800150at2"/>
<gene>
    <name evidence="5" type="ORF">COMA1_10384</name>
</gene>
<keyword evidence="1" id="KW-0805">Transcription regulation</keyword>
<dbReference type="InterPro" id="IPR051011">
    <property type="entry name" value="Metal_resp_trans_reg"/>
</dbReference>
<dbReference type="AlphaFoldDB" id="A0A0S4L488"/>
<dbReference type="PRINTS" id="PR00778">
    <property type="entry name" value="HTHARSR"/>
</dbReference>
<evidence type="ECO:0000256" key="3">
    <source>
        <dbReference type="ARBA" id="ARBA00023163"/>
    </source>
</evidence>
<proteinExistence type="predicted"/>
<dbReference type="Gene3D" id="1.10.10.10">
    <property type="entry name" value="Winged helix-like DNA-binding domain superfamily/Winged helix DNA-binding domain"/>
    <property type="match status" value="1"/>
</dbReference>
<dbReference type="STRING" id="1742972.COMA1_10384"/>
<dbReference type="Pfam" id="PF01022">
    <property type="entry name" value="HTH_5"/>
    <property type="match status" value="1"/>
</dbReference>
<dbReference type="PANTHER" id="PTHR43132:SF2">
    <property type="entry name" value="ARSENICAL RESISTANCE OPERON REPRESSOR ARSR-RELATED"/>
    <property type="match status" value="1"/>
</dbReference>
<dbReference type="PROSITE" id="PS50987">
    <property type="entry name" value="HTH_ARSR_2"/>
    <property type="match status" value="1"/>
</dbReference>
<dbReference type="GO" id="GO:0003677">
    <property type="term" value="F:DNA binding"/>
    <property type="evidence" value="ECO:0007669"/>
    <property type="project" value="UniProtKB-KW"/>
</dbReference>
<reference evidence="5 6" key="1">
    <citation type="submission" date="2015-10" db="EMBL/GenBank/DDBJ databases">
        <authorList>
            <person name="Gilbert D.G."/>
        </authorList>
    </citation>
    <scope>NUCLEOTIDE SEQUENCE [LARGE SCALE GENOMIC DNA]</scope>
    <source>
        <strain evidence="5">COMA1</strain>
    </source>
</reference>
<sequence>MKSALETDVLSPRECASVLKALADETRLRILESLLAEEKCVSDLVRELGCPQPHVSHHLRILRNSGVVEGLREGKQVCYRIAPIVKRALAKQEGKALNFGCCELRFPESVLATAKSRALHMVHS</sequence>
<dbReference type="RefSeq" id="WP_090742942.1">
    <property type="nucleotide sequence ID" value="NZ_CZQA01000001.1"/>
</dbReference>
<organism evidence="5 6">
    <name type="scientific">Candidatus Nitrospira nitrosa</name>
    <dbReference type="NCBI Taxonomy" id="1742972"/>
    <lineage>
        <taxon>Bacteria</taxon>
        <taxon>Pseudomonadati</taxon>
        <taxon>Nitrospirota</taxon>
        <taxon>Nitrospiria</taxon>
        <taxon>Nitrospirales</taxon>
        <taxon>Nitrospiraceae</taxon>
        <taxon>Nitrospira</taxon>
    </lineage>
</organism>
<evidence type="ECO:0000313" key="6">
    <source>
        <dbReference type="Proteomes" id="UP000199032"/>
    </source>
</evidence>
<dbReference type="Proteomes" id="UP000199032">
    <property type="component" value="Unassembled WGS sequence"/>
</dbReference>
<dbReference type="InterPro" id="IPR036390">
    <property type="entry name" value="WH_DNA-bd_sf"/>
</dbReference>
<dbReference type="EMBL" id="CZQA01000001">
    <property type="protein sequence ID" value="CUS32031.1"/>
    <property type="molecule type" value="Genomic_DNA"/>
</dbReference>
<accession>A0A0S4L488</accession>
<evidence type="ECO:0000256" key="2">
    <source>
        <dbReference type="ARBA" id="ARBA00023125"/>
    </source>
</evidence>
<dbReference type="GO" id="GO:0003700">
    <property type="term" value="F:DNA-binding transcription factor activity"/>
    <property type="evidence" value="ECO:0007669"/>
    <property type="project" value="InterPro"/>
</dbReference>
<dbReference type="CDD" id="cd00090">
    <property type="entry name" value="HTH_ARSR"/>
    <property type="match status" value="1"/>
</dbReference>